<feature type="domain" description="UspA" evidence="2">
    <location>
        <begin position="216"/>
        <end position="347"/>
    </location>
</feature>
<dbReference type="OrthoDB" id="213658at2157"/>
<evidence type="ECO:0000313" key="4">
    <source>
        <dbReference type="Proteomes" id="UP000199451"/>
    </source>
</evidence>
<dbReference type="Gene3D" id="3.40.50.12370">
    <property type="match status" value="1"/>
</dbReference>
<dbReference type="AlphaFoldDB" id="A0A1G9U734"/>
<feature type="transmembrane region" description="Helical" evidence="1">
    <location>
        <begin position="91"/>
        <end position="113"/>
    </location>
</feature>
<name>A0A1G9U734_9EURY</name>
<proteinExistence type="predicted"/>
<protein>
    <submittedName>
        <fullName evidence="3">Universal stress protein family protein</fullName>
    </submittedName>
</protein>
<evidence type="ECO:0000259" key="2">
    <source>
        <dbReference type="Pfam" id="PF00582"/>
    </source>
</evidence>
<reference evidence="4" key="1">
    <citation type="submission" date="2016-10" db="EMBL/GenBank/DDBJ databases">
        <authorList>
            <person name="Varghese N."/>
            <person name="Submissions S."/>
        </authorList>
    </citation>
    <scope>NUCLEOTIDE SEQUENCE [LARGE SCALE GENOMIC DNA]</scope>
    <source>
        <strain evidence="4">CGMCC 1.10119</strain>
    </source>
</reference>
<feature type="transmembrane region" description="Helical" evidence="1">
    <location>
        <begin position="37"/>
        <end position="56"/>
    </location>
</feature>
<dbReference type="InterPro" id="IPR006016">
    <property type="entry name" value="UspA"/>
</dbReference>
<keyword evidence="1" id="KW-0812">Transmembrane</keyword>
<dbReference type="Pfam" id="PF00582">
    <property type="entry name" value="Usp"/>
    <property type="match status" value="1"/>
</dbReference>
<dbReference type="SUPFAM" id="SSF52402">
    <property type="entry name" value="Adenine nucleotide alpha hydrolases-like"/>
    <property type="match status" value="2"/>
</dbReference>
<keyword evidence="1" id="KW-1133">Transmembrane helix</keyword>
<evidence type="ECO:0000256" key="1">
    <source>
        <dbReference type="SAM" id="Phobius"/>
    </source>
</evidence>
<gene>
    <name evidence="3" type="ORF">SAMN04487949_2071</name>
</gene>
<dbReference type="Proteomes" id="UP000199451">
    <property type="component" value="Unassembled WGS sequence"/>
</dbReference>
<organism evidence="3 4">
    <name type="scientific">Halogranum gelatinilyticum</name>
    <dbReference type="NCBI Taxonomy" id="660521"/>
    <lineage>
        <taxon>Archaea</taxon>
        <taxon>Methanobacteriati</taxon>
        <taxon>Methanobacteriota</taxon>
        <taxon>Stenosarchaea group</taxon>
        <taxon>Halobacteria</taxon>
        <taxon>Halobacteriales</taxon>
        <taxon>Haloferacaceae</taxon>
    </lineage>
</organism>
<keyword evidence="1" id="KW-0472">Membrane</keyword>
<keyword evidence="4" id="KW-1185">Reference proteome</keyword>
<evidence type="ECO:0000313" key="3">
    <source>
        <dbReference type="EMBL" id="SDM55769.1"/>
    </source>
</evidence>
<dbReference type="EMBL" id="FNHL01000002">
    <property type="protein sequence ID" value="SDM55769.1"/>
    <property type="molecule type" value="Genomic_DNA"/>
</dbReference>
<feature type="transmembrane region" description="Helical" evidence="1">
    <location>
        <begin position="119"/>
        <end position="140"/>
    </location>
</feature>
<feature type="transmembrane region" description="Helical" evidence="1">
    <location>
        <begin position="175"/>
        <end position="195"/>
    </location>
</feature>
<sequence>MRDRVRARLVALGRRLRRVERRELAEFGRWVETTDNLIHLTVLLLVPLLIAFVTELTTLTELSFLLFPPLASGTYTLFSDPRGKYASPRRFVGGLAVGALCGWGAQLVTMAVLPSVDPGTVHPLGAGLSILFTGGITWALDVEEPAAFSTALLVLVADTGQPVPLFGLLTVSQSAAYVFGVTVSGTIVAAVFALWRDRFYEERARYLYGSVQGDDHVLVPMRGETAGTTALFGAALAAAHEAGKVVLLDVVDDERLAAAEHALAAAHDEDSAVDGAELAELVEETADDPGDEAARLAAAESVADLERHAEAVRRRFDVPCEVVVASGDPAQVTIDTTRTANCDLVVTPYESEAGSLSPFVRSVFRGPTDAVAFRSTTAVDRWRRVLVTVARPGDSAHAMIDFGTRLAGDTGGVSVCTCIDSEAERRRAETQLANLVETVDGTIETRVARTDIQSFIDANARSYDLVILGSSGDRSAASRFISPPTFERLQDVECDVAVVDRGDL</sequence>
<feature type="transmembrane region" description="Helical" evidence="1">
    <location>
        <begin position="147"/>
        <end position="169"/>
    </location>
</feature>
<accession>A0A1G9U734</accession>
<dbReference type="STRING" id="660521.SAMN04487949_2071"/>
<dbReference type="RefSeq" id="WP_089697369.1">
    <property type="nucleotide sequence ID" value="NZ_FNHL01000002.1"/>
</dbReference>